<comment type="similarity">
    <text evidence="1">Belongs to the peptidase S33 family.</text>
</comment>
<dbReference type="Pfam" id="PF00561">
    <property type="entry name" value="Abhydrolase_1"/>
    <property type="match status" value="1"/>
</dbReference>
<dbReference type="InterPro" id="IPR050266">
    <property type="entry name" value="AB_hydrolase_sf"/>
</dbReference>
<evidence type="ECO:0000259" key="3">
    <source>
        <dbReference type="Pfam" id="PF00561"/>
    </source>
</evidence>
<comment type="caution">
    <text evidence="4">The sequence shown here is derived from an EMBL/GenBank/DDBJ whole genome shotgun (WGS) entry which is preliminary data.</text>
</comment>
<evidence type="ECO:0000313" key="4">
    <source>
        <dbReference type="EMBL" id="KUG04809.1"/>
    </source>
</evidence>
<dbReference type="PRINTS" id="PR00793">
    <property type="entry name" value="PROAMNOPTASE"/>
</dbReference>
<evidence type="ECO:0000256" key="1">
    <source>
        <dbReference type="ARBA" id="ARBA00010088"/>
    </source>
</evidence>
<keyword evidence="2 4" id="KW-0378">Hydrolase</keyword>
<dbReference type="InterPro" id="IPR002410">
    <property type="entry name" value="Peptidase_S33"/>
</dbReference>
<dbReference type="InterPro" id="IPR029058">
    <property type="entry name" value="AB_hydrolase_fold"/>
</dbReference>
<dbReference type="GO" id="GO:0016020">
    <property type="term" value="C:membrane"/>
    <property type="evidence" value="ECO:0007669"/>
    <property type="project" value="TreeGrafter"/>
</dbReference>
<dbReference type="InterPro" id="IPR000073">
    <property type="entry name" value="AB_hydrolase_1"/>
</dbReference>
<dbReference type="GO" id="GO:0006508">
    <property type="term" value="P:proteolysis"/>
    <property type="evidence" value="ECO:0007669"/>
    <property type="project" value="InterPro"/>
</dbReference>
<organism evidence="4">
    <name type="scientific">hydrocarbon metagenome</name>
    <dbReference type="NCBI Taxonomy" id="938273"/>
    <lineage>
        <taxon>unclassified sequences</taxon>
        <taxon>metagenomes</taxon>
        <taxon>ecological metagenomes</taxon>
    </lineage>
</organism>
<reference evidence="4" key="1">
    <citation type="journal article" date="2015" name="Proc. Natl. Acad. Sci. U.S.A.">
        <title>Networks of energetic and metabolic interactions define dynamics in microbial communities.</title>
        <authorList>
            <person name="Embree M."/>
            <person name="Liu J.K."/>
            <person name="Al-Bassam M.M."/>
            <person name="Zengler K."/>
        </authorList>
    </citation>
    <scope>NUCLEOTIDE SEQUENCE</scope>
</reference>
<dbReference type="PANTHER" id="PTHR43798:SF31">
    <property type="entry name" value="AB HYDROLASE SUPERFAMILY PROTEIN YCLE"/>
    <property type="match status" value="1"/>
</dbReference>
<dbReference type="GO" id="GO:0008233">
    <property type="term" value="F:peptidase activity"/>
    <property type="evidence" value="ECO:0007669"/>
    <property type="project" value="InterPro"/>
</dbReference>
<feature type="domain" description="AB hydrolase-1" evidence="3">
    <location>
        <begin position="15"/>
        <end position="282"/>
    </location>
</feature>
<dbReference type="SUPFAM" id="SSF53474">
    <property type="entry name" value="alpha/beta-Hydrolases"/>
    <property type="match status" value="1"/>
</dbReference>
<dbReference type="AlphaFoldDB" id="A0A0W8E8B7"/>
<dbReference type="Gene3D" id="3.40.50.1820">
    <property type="entry name" value="alpha/beta hydrolase"/>
    <property type="match status" value="1"/>
</dbReference>
<evidence type="ECO:0000256" key="2">
    <source>
        <dbReference type="ARBA" id="ARBA00022801"/>
    </source>
</evidence>
<gene>
    <name evidence="4" type="ORF">ASZ90_017777</name>
</gene>
<dbReference type="EMBL" id="LNQE01001838">
    <property type="protein sequence ID" value="KUG04809.1"/>
    <property type="molecule type" value="Genomic_DNA"/>
</dbReference>
<name>A0A0W8E8B7_9ZZZZ</name>
<protein>
    <submittedName>
        <fullName evidence="4">Hydrolase, alpha/beta fold family</fullName>
    </submittedName>
</protein>
<dbReference type="PANTHER" id="PTHR43798">
    <property type="entry name" value="MONOACYLGLYCEROL LIPASE"/>
    <property type="match status" value="1"/>
</dbReference>
<accession>A0A0W8E8B7</accession>
<proteinExistence type="inferred from homology"/>
<sequence>MDQWILMRGSDVSNPVLLWLHGGPGSAQMPIAHYYNGELEQAFIVVHWDQRGAGKSNPRNFDEETMSFQQYYSDAHEITRFLKERFNQDKIYLVGHSWGTQLGLALTRDYPEDYHAYIGVSQIVDPLLGHQVAYEWLVQQMEEKAIEKDLRQSEELGNPPFYDHQKFVKFIRLVDAYGGGMDENMTRLVWIALHASEYTISDYWAWLRGANRGSGPMWESSLSFNAIEEVPQLLVPVYLFSGSNDYNTPVELQEQYLQVLDAPQSKEMVRFEQSAHTPFIKEANKFNRELTRVKEETLH</sequence>